<name>A0ABT6RGH5_9BACT</name>
<feature type="transmembrane region" description="Helical" evidence="1">
    <location>
        <begin position="299"/>
        <end position="320"/>
    </location>
</feature>
<organism evidence="2 3">
    <name type="scientific">Pinibacter soli</name>
    <dbReference type="NCBI Taxonomy" id="3044211"/>
    <lineage>
        <taxon>Bacteria</taxon>
        <taxon>Pseudomonadati</taxon>
        <taxon>Bacteroidota</taxon>
        <taxon>Chitinophagia</taxon>
        <taxon>Chitinophagales</taxon>
        <taxon>Chitinophagaceae</taxon>
        <taxon>Pinibacter</taxon>
    </lineage>
</organism>
<comment type="caution">
    <text evidence="2">The sequence shown here is derived from an EMBL/GenBank/DDBJ whole genome shotgun (WGS) entry which is preliminary data.</text>
</comment>
<feature type="transmembrane region" description="Helical" evidence="1">
    <location>
        <begin position="584"/>
        <end position="609"/>
    </location>
</feature>
<proteinExistence type="predicted"/>
<keyword evidence="1" id="KW-0812">Transmembrane</keyword>
<protein>
    <submittedName>
        <fullName evidence="2">Cache domain-containing protein</fullName>
    </submittedName>
</protein>
<reference evidence="2 3" key="1">
    <citation type="submission" date="2023-05" db="EMBL/GenBank/DDBJ databases">
        <title>Genome sequence of Pinibacter sp. MAH-24.</title>
        <authorList>
            <person name="Huq M.A."/>
        </authorList>
    </citation>
    <scope>NUCLEOTIDE SEQUENCE [LARGE SCALE GENOMIC DNA]</scope>
    <source>
        <strain evidence="2 3">MAH-24</strain>
    </source>
</reference>
<keyword evidence="1" id="KW-1133">Transmembrane helix</keyword>
<dbReference type="EMBL" id="JASBRG010000007">
    <property type="protein sequence ID" value="MDI3321671.1"/>
    <property type="molecule type" value="Genomic_DNA"/>
</dbReference>
<feature type="transmembrane region" description="Helical" evidence="1">
    <location>
        <begin position="664"/>
        <end position="684"/>
    </location>
</feature>
<feature type="transmembrane region" description="Helical" evidence="1">
    <location>
        <begin position="734"/>
        <end position="753"/>
    </location>
</feature>
<sequence length="1222" mass="141066">MPKDNSKGPLLRNTYILLSIIALLSAFIALNYLVFIPRQQSEFNRKAFRIMHEEADDFIQRVKGYADYFQKNHDETKKFKLDTTKWSLYMHDPESAGNRIRSLITVNGLSNSIKKDTCTIDFITDSVIFRYAKDAADTGRGNAQDVLVKSIDEIIQPIQAMHQQTFDYILLINKVRDTAAVPGKRRSERLIYKSPGLAIDNSIYIDSLMKKDAFRFATIHDMEVEGAKYKVFLMPFAFNNQHFYLTGFIEDQGYKIGVTSSSSWAYLVIIVLLLSIMINLPTLKLFLLGKQENIVITDVRMLMVSLTVAPVFFVMALLIIKSYSISDNISNKIMLDLHAQIKRNFSRELDSMVAQLKEYDQNIDGNNFGLMDTAIKPPSDAFFYPRTYKLFDNVSWVEKSGTQIGKWSFLKNNAISFLNVSGRDYFKAIRFGKGFVMKKDSIFIQPTLSWSSGDYSVSVAIPSHKEFDVGNEKKRAILVTLGSIIYSTYNPVLPRPYSFAIIDKDGDVLFHSQSARALHENLFDECDNNPEVLNAVQHNDSVLVSSVNMYDNDVKMLITPIKGLPFYLAGFYNKREQNYFVYHISAFSFVCISVVLISLLFFLYLYYLVGRKVSPLLFSPGESDWMKPAIRKELYYKKLVVFFVMLIALIIIVSIVIFEFCNAHWLILDMAVLSCFLAVTGYYIMKKGVPTNRRAEQISYRKLLYPHRKILLFFALILFLISLIIVFYTESLWWLTIPWIFSIIVLGAVFKIGSMPHFRFMERDYLQHYVWAIFLSIILISVLPTFIFFKYALEHEKYLQVKSRQIYLAERIVQRSSFIDSAFSLTKISKYHQPEDSTFINNVKYKMGYGIYSAFSNVLDTVVPSFPKRPNSVDSFYKVVTQFLFLPSDHSDFFNNTPYYGWSDKVSKNTVNFYYKKDINSNDNRALLIETSLLGLDFSLITDLYKSFLGWILLSVLVTSLIVHFRVIKALARRVFLNEFPGIDISDHTDKNWIDRHVNLKTVAEHDMGLLEEVERSHRKRKVDAAGDDDLDDPGANGDKLLRHEKFTISHSHIYGYESEEMEKSNYANVLRMQSILTSTYDDIWKELSEKEKFILFDFALDGFTNYKNPDTLYGLFKKGLLRQDRENGGLILMTYSFRNYLISKSDTAEIERLRRIVNRGGTWKLIQNIFFVTLLMVFAYLIITRQEVSTKIAAIISGLVSLVPALIKLFDRKTAESTEKA</sequence>
<feature type="transmembrane region" description="Helical" evidence="1">
    <location>
        <begin position="264"/>
        <end position="287"/>
    </location>
</feature>
<feature type="transmembrane region" description="Helical" evidence="1">
    <location>
        <begin position="639"/>
        <end position="658"/>
    </location>
</feature>
<evidence type="ECO:0000313" key="3">
    <source>
        <dbReference type="Proteomes" id="UP001226434"/>
    </source>
</evidence>
<feature type="transmembrane region" description="Helical" evidence="1">
    <location>
        <begin position="15"/>
        <end position="36"/>
    </location>
</feature>
<feature type="transmembrane region" description="Helical" evidence="1">
    <location>
        <begin position="765"/>
        <end position="789"/>
    </location>
</feature>
<feature type="transmembrane region" description="Helical" evidence="1">
    <location>
        <begin position="1166"/>
        <end position="1184"/>
    </location>
</feature>
<dbReference type="RefSeq" id="WP_282335777.1">
    <property type="nucleotide sequence ID" value="NZ_JASBRG010000007.1"/>
</dbReference>
<feature type="transmembrane region" description="Helical" evidence="1">
    <location>
        <begin position="948"/>
        <end position="968"/>
    </location>
</feature>
<dbReference type="Proteomes" id="UP001226434">
    <property type="component" value="Unassembled WGS sequence"/>
</dbReference>
<feature type="transmembrane region" description="Helical" evidence="1">
    <location>
        <begin position="710"/>
        <end position="728"/>
    </location>
</feature>
<feature type="transmembrane region" description="Helical" evidence="1">
    <location>
        <begin position="554"/>
        <end position="572"/>
    </location>
</feature>
<keyword evidence="1" id="KW-0472">Membrane</keyword>
<evidence type="ECO:0000256" key="1">
    <source>
        <dbReference type="SAM" id="Phobius"/>
    </source>
</evidence>
<keyword evidence="3" id="KW-1185">Reference proteome</keyword>
<accession>A0ABT6RGH5</accession>
<gene>
    <name evidence="2" type="ORF">QJ048_17880</name>
</gene>
<feature type="transmembrane region" description="Helical" evidence="1">
    <location>
        <begin position="1190"/>
        <end position="1211"/>
    </location>
</feature>
<evidence type="ECO:0000313" key="2">
    <source>
        <dbReference type="EMBL" id="MDI3321671.1"/>
    </source>
</evidence>